<dbReference type="Proteomes" id="UP001434337">
    <property type="component" value="Chromosome"/>
</dbReference>
<name>A0ABZ3C6Z0_9ACTN</name>
<evidence type="ECO:0000313" key="2">
    <source>
        <dbReference type="Proteomes" id="UP001434337"/>
    </source>
</evidence>
<protein>
    <submittedName>
        <fullName evidence="1">Uncharacterized protein</fullName>
    </submittedName>
</protein>
<accession>A0ABZ3C6Z0</accession>
<organism evidence="1 2">
    <name type="scientific">Propioniciclava soli</name>
    <dbReference type="NCBI Taxonomy" id="2775081"/>
    <lineage>
        <taxon>Bacteria</taxon>
        <taxon>Bacillati</taxon>
        <taxon>Actinomycetota</taxon>
        <taxon>Actinomycetes</taxon>
        <taxon>Propionibacteriales</taxon>
        <taxon>Propionibacteriaceae</taxon>
        <taxon>Propioniciclava</taxon>
    </lineage>
</organism>
<evidence type="ECO:0000313" key="1">
    <source>
        <dbReference type="EMBL" id="WZW98528.1"/>
    </source>
</evidence>
<keyword evidence="2" id="KW-1185">Reference proteome</keyword>
<dbReference type="EMBL" id="CP115965">
    <property type="protein sequence ID" value="WZW98528.1"/>
    <property type="molecule type" value="Genomic_DNA"/>
</dbReference>
<proteinExistence type="predicted"/>
<dbReference type="RefSeq" id="WP_282005150.1">
    <property type="nucleotide sequence ID" value="NZ_CP115965.1"/>
</dbReference>
<reference evidence="1 2" key="1">
    <citation type="journal article" date="2023" name="Environ Microbiome">
        <title>A coral-associated actinobacterium mitigates coral bleaching under heat stress.</title>
        <authorList>
            <person name="Li J."/>
            <person name="Zou Y."/>
            <person name="Li Q."/>
            <person name="Zhang J."/>
            <person name="Bourne D.G."/>
            <person name="Lyu Y."/>
            <person name="Liu C."/>
            <person name="Zhang S."/>
        </authorList>
    </citation>
    <scope>NUCLEOTIDE SEQUENCE [LARGE SCALE GENOMIC DNA]</scope>
    <source>
        <strain evidence="1 2">SCSIO 13291</strain>
    </source>
</reference>
<gene>
    <name evidence="1" type="ORF">PCC79_16850</name>
</gene>
<sequence>MQPYELDAWLGDTELTRDQREDFERSIDMIAARYPAGTTDSIPTRR</sequence>